<dbReference type="eggNOG" id="ENOG503384X">
    <property type="taxonomic scope" value="Bacteria"/>
</dbReference>
<feature type="transmembrane region" description="Helical" evidence="1">
    <location>
        <begin position="40"/>
        <end position="59"/>
    </location>
</feature>
<dbReference type="Proteomes" id="UP000003157">
    <property type="component" value="Unassembled WGS sequence"/>
</dbReference>
<comment type="caution">
    <text evidence="2">The sequence shown here is derived from an EMBL/GenBank/DDBJ whole genome shotgun (WGS) entry which is preliminary data.</text>
</comment>
<accession>E7G8X4</accession>
<organism evidence="2 3">
    <name type="scientific">Coprobacillus cateniformis</name>
    <dbReference type="NCBI Taxonomy" id="100884"/>
    <lineage>
        <taxon>Bacteria</taxon>
        <taxon>Bacillati</taxon>
        <taxon>Bacillota</taxon>
        <taxon>Erysipelotrichia</taxon>
        <taxon>Erysipelotrichales</taxon>
        <taxon>Coprobacillaceae</taxon>
        <taxon>Coprobacillus</taxon>
    </lineage>
</organism>
<evidence type="ECO:0000313" key="2">
    <source>
        <dbReference type="EMBL" id="EFW05567.1"/>
    </source>
</evidence>
<keyword evidence="1" id="KW-1133">Transmembrane helix</keyword>
<name>E7G8X4_9FIRM</name>
<sequence>MVIKMNKKFKEYRMFLVCFVIFIAFLGVAVYCGLEDHRTQMIGALMLSLIALFLLLLRYKMVLFDDVMMIYEWKVAAMLPTMIEYKDIQFVEKKSQHHVVIKHTHISHIYVFNSDLFISTYKSLKNHDSH</sequence>
<gene>
    <name evidence="2" type="ORF">HMPREF9488_01212</name>
</gene>
<feature type="transmembrane region" description="Helical" evidence="1">
    <location>
        <begin position="12"/>
        <end position="34"/>
    </location>
</feature>
<keyword evidence="1" id="KW-0472">Membrane</keyword>
<dbReference type="STRING" id="100884.GCA_000269565_03054"/>
<reference evidence="2 3" key="1">
    <citation type="submission" date="2010-12" db="EMBL/GenBank/DDBJ databases">
        <title>The Genome Sequence of Coprobacillus sp. strain 29_1.</title>
        <authorList>
            <consortium name="The Broad Institute Genome Sequencing Platform"/>
            <person name="Earl A."/>
            <person name="Ward D."/>
            <person name="Feldgarden M."/>
            <person name="Gevers D."/>
            <person name="Daigneault M."/>
            <person name="Sibley C.D."/>
            <person name="White A."/>
            <person name="Strauss J."/>
            <person name="Allen-Vercoe E."/>
            <person name="Young S.K."/>
            <person name="Zeng Q."/>
            <person name="Gargeya S."/>
            <person name="Fitzgerald M."/>
            <person name="Haas B."/>
            <person name="Abouelleil A."/>
            <person name="Alvarado L."/>
            <person name="Arachchi H.M."/>
            <person name="Berlin A."/>
            <person name="Brown A."/>
            <person name="Chapman S.B."/>
            <person name="Chen Z."/>
            <person name="Dunbar C."/>
            <person name="Freedman E."/>
            <person name="Gearin G."/>
            <person name="Gellesch M."/>
            <person name="Goldberg J."/>
            <person name="Griggs A."/>
            <person name="Gujja S."/>
            <person name="Heilman E."/>
            <person name="Heiman D."/>
            <person name="Howarth C."/>
            <person name="Larson L."/>
            <person name="Lui A."/>
            <person name="MacDonald P.J.P."/>
            <person name="Mehta T."/>
            <person name="Montmayeur A."/>
            <person name="Murphy C."/>
            <person name="Neiman D."/>
            <person name="Pearson M."/>
            <person name="Priest M."/>
            <person name="Roberts A."/>
            <person name="Saif S."/>
            <person name="Shea T."/>
            <person name="Shenoy N."/>
            <person name="Sisk P."/>
            <person name="Stolte C."/>
            <person name="Sykes S."/>
            <person name="White J."/>
            <person name="Yandava C."/>
            <person name="Nusbaum C."/>
            <person name="Birren B."/>
        </authorList>
    </citation>
    <scope>NUCLEOTIDE SEQUENCE [LARGE SCALE GENOMIC DNA]</scope>
    <source>
        <strain evidence="2 3">29_1</strain>
    </source>
</reference>
<keyword evidence="1" id="KW-0812">Transmembrane</keyword>
<protein>
    <submittedName>
        <fullName evidence="2">Uncharacterized protein</fullName>
    </submittedName>
</protein>
<evidence type="ECO:0000256" key="1">
    <source>
        <dbReference type="SAM" id="Phobius"/>
    </source>
</evidence>
<dbReference type="AlphaFoldDB" id="E7G8X4"/>
<dbReference type="EMBL" id="ADKX01000022">
    <property type="protein sequence ID" value="EFW05567.1"/>
    <property type="molecule type" value="Genomic_DNA"/>
</dbReference>
<dbReference type="HOGENOM" id="CLU_1903057_0_0_9"/>
<keyword evidence="3" id="KW-1185">Reference proteome</keyword>
<evidence type="ECO:0000313" key="3">
    <source>
        <dbReference type="Proteomes" id="UP000003157"/>
    </source>
</evidence>
<proteinExistence type="predicted"/>